<gene>
    <name evidence="3" type="ORF">NE651_14035</name>
</gene>
<keyword evidence="2" id="KW-0472">Membrane</keyword>
<evidence type="ECO:0000313" key="4">
    <source>
        <dbReference type="Proteomes" id="UP001205035"/>
    </source>
</evidence>
<keyword evidence="2" id="KW-0812">Transmembrane</keyword>
<evidence type="ECO:0000313" key="3">
    <source>
        <dbReference type="EMBL" id="MCQ5084002.1"/>
    </source>
</evidence>
<organism evidence="3 4">
    <name type="scientific">Alistipes onderdonkii</name>
    <dbReference type="NCBI Taxonomy" id="328813"/>
    <lineage>
        <taxon>Bacteria</taxon>
        <taxon>Pseudomonadati</taxon>
        <taxon>Bacteroidota</taxon>
        <taxon>Bacteroidia</taxon>
        <taxon>Bacteroidales</taxon>
        <taxon>Rikenellaceae</taxon>
        <taxon>Alistipes</taxon>
    </lineage>
</organism>
<feature type="region of interest" description="Disordered" evidence="1">
    <location>
        <begin position="607"/>
        <end position="648"/>
    </location>
</feature>
<feature type="transmembrane region" description="Helical" evidence="2">
    <location>
        <begin position="684"/>
        <end position="705"/>
    </location>
</feature>
<keyword evidence="2" id="KW-1133">Transmembrane helix</keyword>
<comment type="caution">
    <text evidence="3">The sequence shown here is derived from an EMBL/GenBank/DDBJ whole genome shotgun (WGS) entry which is preliminary data.</text>
</comment>
<proteinExistence type="predicted"/>
<dbReference type="AlphaFoldDB" id="A0AAJ1FF03"/>
<sequence length="712" mass="77838">MKTCPVCGNRMEDSQHLCPDCGADYVEAVVNDIASGAGADSRLMLASLEEGLAGLDAVPLPALGDTARKMLPALCAAALVFCLLAGVATGANIFYLLAAVALVPLAVSLLARMQGKLRLSAGEVVVRAAARVFAEDAASVRERFAGDAEVLARLDAMQLRLDDALARQASAHAQNRRKVTVIAAVVLICCSAGAGALAVRNHAARKAQAAYAAQPEWVRLRDSYADAAGDDEYAGKDLRIAVVRAMLADGQGAAAEEPEAAPLVGDKNLINESTIIGKQEKYEASNITIHNNITEDHSHTTIVCAVSGKRIYLDHSVVCPKCGKQVALEYYVEASKRCENCEQQAREEYRAFVVRTTGAGPLDAACKQQLDAEAQRLRIDAATQASILRARQQKPAGKSAELTSVQRAELEAAVSRLITATEPEPAQKSLEALTVLHENSSNYEAGYWYFLARAVVCPEESVKAYEEELTDDYWQRFWGFLSYCNTGSPKGGAAVDRLRSVFGQREDDIRLAEAVYYLARGFDAFETSMLERAGELASSVRREYLSKPLISVYDTLQRLVRENIRLEEKYTPMETFVLVDVFRAGKYIEYLCVEQARKEQEAREAEARREQEAREAEAKLERERQTAEQALRRKQAEMSADRSKRMEQEMARLGGAKPAATQQADSKAFAGYETVVPGTKKRNWGKTILIVVVCLIALIGLLFLIPAPESLQ</sequence>
<dbReference type="RefSeq" id="WP_256166569.1">
    <property type="nucleotide sequence ID" value="NZ_JANGBQ010000027.1"/>
</dbReference>
<dbReference type="Proteomes" id="UP001205035">
    <property type="component" value="Unassembled WGS sequence"/>
</dbReference>
<protein>
    <submittedName>
        <fullName evidence="3">Uncharacterized protein</fullName>
    </submittedName>
</protein>
<accession>A0AAJ1FF03</accession>
<evidence type="ECO:0000256" key="2">
    <source>
        <dbReference type="SAM" id="Phobius"/>
    </source>
</evidence>
<name>A0AAJ1FF03_9BACT</name>
<evidence type="ECO:0000256" key="1">
    <source>
        <dbReference type="SAM" id="MobiDB-lite"/>
    </source>
</evidence>
<reference evidence="3" key="1">
    <citation type="submission" date="2022-06" db="EMBL/GenBank/DDBJ databases">
        <title>Isolation of gut microbiota from human fecal samples.</title>
        <authorList>
            <person name="Pamer E.G."/>
            <person name="Barat B."/>
            <person name="Waligurski E."/>
            <person name="Medina S."/>
            <person name="Paddock L."/>
            <person name="Mostad J."/>
        </authorList>
    </citation>
    <scope>NUCLEOTIDE SEQUENCE</scope>
    <source>
        <strain evidence="3">DFI.6.22</strain>
    </source>
</reference>
<dbReference type="EMBL" id="JANGBQ010000027">
    <property type="protein sequence ID" value="MCQ5084002.1"/>
    <property type="molecule type" value="Genomic_DNA"/>
</dbReference>
<feature type="transmembrane region" description="Helical" evidence="2">
    <location>
        <begin position="179"/>
        <end position="199"/>
    </location>
</feature>